<sequence>MPDRVVEIKESEIFKLIDKNRALDATYKLVETILETTEFDELTQKIADIIPNALGYELGILALIDHKSNVLKKISLSKGMGDIDKQVQLEEFFGDLTIPFGYTDNVCVQAVETKKQIVSPYMWDVFKPTMTRQQAETIQEITGTKSHIVTPLFSHDRVIGAIIVSLAKEVDKVSDFEKEMLKKFSESAGVAVENSKLYTNLKRAKEDLHKAYENMKVLNTLKDEFLSVASHELRTPMTIVKSYLWMLEKQKAGKLNQKQLEYLNKALVGTQRMISLINDMLDISKFERKKVSFSITQLNLINTIKDVVSNFDIRVGEKNLKIEFNPPSTEILVDADSEKLRDVFTNLVENAVKFTKDGIITISIDEYEEFYRISIKDTGSGIDKKDLPKLFHKFGRIDNSYTIATDSGGTGLGLYIVKLYIHGMGGMVGADSEGMGMGSTFWITLPKNKIKKLGVSLKQVEIPV</sequence>
<dbReference type="SMART" id="SM00388">
    <property type="entry name" value="HisKA"/>
    <property type="match status" value="1"/>
</dbReference>
<dbReference type="Gene3D" id="3.30.565.10">
    <property type="entry name" value="Histidine kinase-like ATPase, C-terminal domain"/>
    <property type="match status" value="1"/>
</dbReference>
<dbReference type="AlphaFoldDB" id="A0A0G0VUK1"/>
<accession>A0A0G0VUK1</accession>
<dbReference type="Gene3D" id="1.10.287.130">
    <property type="match status" value="1"/>
</dbReference>
<dbReference type="CDD" id="cd00082">
    <property type="entry name" value="HisKA"/>
    <property type="match status" value="1"/>
</dbReference>
<dbReference type="SMART" id="SM00387">
    <property type="entry name" value="HATPase_c"/>
    <property type="match status" value="1"/>
</dbReference>
<evidence type="ECO:0000259" key="9">
    <source>
        <dbReference type="PROSITE" id="PS50109"/>
    </source>
</evidence>
<gene>
    <name evidence="10" type="ORF">UU55_C0003G0066</name>
</gene>
<evidence type="ECO:0000256" key="4">
    <source>
        <dbReference type="ARBA" id="ARBA00022679"/>
    </source>
</evidence>
<dbReference type="EC" id="2.7.13.3" evidence="2"/>
<proteinExistence type="predicted"/>
<dbReference type="PANTHER" id="PTHR43711">
    <property type="entry name" value="TWO-COMPONENT HISTIDINE KINASE"/>
    <property type="match status" value="1"/>
</dbReference>
<dbReference type="InterPro" id="IPR036097">
    <property type="entry name" value="HisK_dim/P_sf"/>
</dbReference>
<dbReference type="InterPro" id="IPR050736">
    <property type="entry name" value="Sensor_HK_Regulatory"/>
</dbReference>
<dbReference type="FunFam" id="1.10.287.130:FF:000001">
    <property type="entry name" value="Two-component sensor histidine kinase"/>
    <property type="match status" value="1"/>
</dbReference>
<dbReference type="SUPFAM" id="SSF47384">
    <property type="entry name" value="Homodimeric domain of signal transducing histidine kinase"/>
    <property type="match status" value="1"/>
</dbReference>
<dbReference type="InterPro" id="IPR004358">
    <property type="entry name" value="Sig_transdc_His_kin-like_C"/>
</dbReference>
<dbReference type="InterPro" id="IPR003594">
    <property type="entry name" value="HATPase_dom"/>
</dbReference>
<dbReference type="InterPro" id="IPR003661">
    <property type="entry name" value="HisK_dim/P_dom"/>
</dbReference>
<dbReference type="InterPro" id="IPR036890">
    <property type="entry name" value="HATPase_C_sf"/>
</dbReference>
<feature type="coiled-coil region" evidence="8">
    <location>
        <begin position="194"/>
        <end position="221"/>
    </location>
</feature>
<dbReference type="SUPFAM" id="SSF55781">
    <property type="entry name" value="GAF domain-like"/>
    <property type="match status" value="1"/>
</dbReference>
<dbReference type="Gene3D" id="3.30.450.40">
    <property type="match status" value="1"/>
</dbReference>
<keyword evidence="6" id="KW-0902">Two-component regulatory system</keyword>
<evidence type="ECO:0000256" key="1">
    <source>
        <dbReference type="ARBA" id="ARBA00000085"/>
    </source>
</evidence>
<dbReference type="Pfam" id="PF02518">
    <property type="entry name" value="HATPase_c"/>
    <property type="match status" value="1"/>
</dbReference>
<keyword evidence="8" id="KW-0175">Coiled coil</keyword>
<dbReference type="PROSITE" id="PS50109">
    <property type="entry name" value="HIS_KIN"/>
    <property type="match status" value="1"/>
</dbReference>
<comment type="catalytic activity">
    <reaction evidence="1">
        <text>ATP + protein L-histidine = ADP + protein N-phospho-L-histidine.</text>
        <dbReference type="EC" id="2.7.13.3"/>
    </reaction>
</comment>
<dbReference type="SMART" id="SM00065">
    <property type="entry name" value="GAF"/>
    <property type="match status" value="1"/>
</dbReference>
<dbReference type="InterPro" id="IPR005467">
    <property type="entry name" value="His_kinase_dom"/>
</dbReference>
<keyword evidence="5" id="KW-0418">Kinase</keyword>
<evidence type="ECO:0000256" key="2">
    <source>
        <dbReference type="ARBA" id="ARBA00012438"/>
    </source>
</evidence>
<evidence type="ECO:0000256" key="5">
    <source>
        <dbReference type="ARBA" id="ARBA00022777"/>
    </source>
</evidence>
<dbReference type="InterPro" id="IPR029016">
    <property type="entry name" value="GAF-like_dom_sf"/>
</dbReference>
<feature type="domain" description="Histidine kinase" evidence="9">
    <location>
        <begin position="228"/>
        <end position="449"/>
    </location>
</feature>
<keyword evidence="7" id="KW-0472">Membrane</keyword>
<dbReference type="SUPFAM" id="SSF55874">
    <property type="entry name" value="ATPase domain of HSP90 chaperone/DNA topoisomerase II/histidine kinase"/>
    <property type="match status" value="1"/>
</dbReference>
<dbReference type="PRINTS" id="PR00344">
    <property type="entry name" value="BCTRLSENSOR"/>
</dbReference>
<name>A0A0G0VUK1_UNCKA</name>
<evidence type="ECO:0000256" key="7">
    <source>
        <dbReference type="ARBA" id="ARBA00023136"/>
    </source>
</evidence>
<organism evidence="10 11">
    <name type="scientific">candidate division WWE3 bacterium GW2011_GWC2_41_23</name>
    <dbReference type="NCBI Taxonomy" id="1619123"/>
    <lineage>
        <taxon>Bacteria</taxon>
        <taxon>Katanobacteria</taxon>
    </lineage>
</organism>
<keyword evidence="4" id="KW-0808">Transferase</keyword>
<dbReference type="GO" id="GO:0000155">
    <property type="term" value="F:phosphorelay sensor kinase activity"/>
    <property type="evidence" value="ECO:0007669"/>
    <property type="project" value="InterPro"/>
</dbReference>
<evidence type="ECO:0000313" key="10">
    <source>
        <dbReference type="EMBL" id="KKS03352.1"/>
    </source>
</evidence>
<comment type="caution">
    <text evidence="10">The sequence shown here is derived from an EMBL/GenBank/DDBJ whole genome shotgun (WGS) entry which is preliminary data.</text>
</comment>
<evidence type="ECO:0000313" key="11">
    <source>
        <dbReference type="Proteomes" id="UP000033947"/>
    </source>
</evidence>
<keyword evidence="3" id="KW-0597">Phosphoprotein</keyword>
<dbReference type="PANTHER" id="PTHR43711:SF31">
    <property type="entry name" value="HISTIDINE KINASE"/>
    <property type="match status" value="1"/>
</dbReference>
<evidence type="ECO:0000256" key="6">
    <source>
        <dbReference type="ARBA" id="ARBA00023012"/>
    </source>
</evidence>
<evidence type="ECO:0000256" key="8">
    <source>
        <dbReference type="SAM" id="Coils"/>
    </source>
</evidence>
<dbReference type="EMBL" id="LCBB01000003">
    <property type="protein sequence ID" value="KKS03352.1"/>
    <property type="molecule type" value="Genomic_DNA"/>
</dbReference>
<reference evidence="10 11" key="1">
    <citation type="journal article" date="2015" name="Nature">
        <title>rRNA introns, odd ribosomes, and small enigmatic genomes across a large radiation of phyla.</title>
        <authorList>
            <person name="Brown C.T."/>
            <person name="Hug L.A."/>
            <person name="Thomas B.C."/>
            <person name="Sharon I."/>
            <person name="Castelle C.J."/>
            <person name="Singh A."/>
            <person name="Wilkins M.J."/>
            <person name="Williams K.H."/>
            <person name="Banfield J.F."/>
        </authorList>
    </citation>
    <scope>NUCLEOTIDE SEQUENCE [LARGE SCALE GENOMIC DNA]</scope>
</reference>
<evidence type="ECO:0000256" key="3">
    <source>
        <dbReference type="ARBA" id="ARBA00022553"/>
    </source>
</evidence>
<dbReference type="InterPro" id="IPR003018">
    <property type="entry name" value="GAF"/>
</dbReference>
<protein>
    <recommendedName>
        <fullName evidence="2">histidine kinase</fullName>
        <ecNumber evidence="2">2.7.13.3</ecNumber>
    </recommendedName>
</protein>
<dbReference type="Proteomes" id="UP000033947">
    <property type="component" value="Unassembled WGS sequence"/>
</dbReference>
<dbReference type="Pfam" id="PF13185">
    <property type="entry name" value="GAF_2"/>
    <property type="match status" value="1"/>
</dbReference>
<dbReference type="FunFam" id="3.30.565.10:FF:000006">
    <property type="entry name" value="Sensor histidine kinase WalK"/>
    <property type="match status" value="1"/>
</dbReference>
<dbReference type="Pfam" id="PF00512">
    <property type="entry name" value="HisKA"/>
    <property type="match status" value="1"/>
</dbReference>